<comment type="similarity">
    <text evidence="2">Belongs to the prominin family.</text>
</comment>
<keyword evidence="5 8" id="KW-0472">Membrane</keyword>
<accession>A0A1W4XFR8</accession>
<evidence type="ECO:0000256" key="1">
    <source>
        <dbReference type="ARBA" id="ARBA00004141"/>
    </source>
</evidence>
<feature type="region of interest" description="Disordered" evidence="7">
    <location>
        <begin position="515"/>
        <end position="550"/>
    </location>
</feature>
<feature type="region of interest" description="Disordered" evidence="7">
    <location>
        <begin position="461"/>
        <end position="502"/>
    </location>
</feature>
<dbReference type="AlphaFoldDB" id="A0A1W4XFR8"/>
<evidence type="ECO:0000256" key="5">
    <source>
        <dbReference type="ARBA" id="ARBA00023136"/>
    </source>
</evidence>
<dbReference type="InParanoid" id="A0A1W4XFR8"/>
<dbReference type="RefSeq" id="XP_018334844.1">
    <property type="nucleotide sequence ID" value="XM_018479342.2"/>
</dbReference>
<keyword evidence="6" id="KW-0325">Glycoprotein</keyword>
<dbReference type="STRING" id="224129.A0A1W4XFR8"/>
<proteinExistence type="inferred from homology"/>
<dbReference type="GeneID" id="108743750"/>
<dbReference type="FunCoup" id="A0A1W4XFR8">
    <property type="interactions" value="73"/>
</dbReference>
<feature type="transmembrane region" description="Helical" evidence="8">
    <location>
        <begin position="409"/>
        <end position="428"/>
    </location>
</feature>
<evidence type="ECO:0000313" key="10">
    <source>
        <dbReference type="RefSeq" id="XP_018334844.1"/>
    </source>
</evidence>
<dbReference type="PANTHER" id="PTHR22730">
    <property type="entry name" value="PROMININ PROM PROTEIN"/>
    <property type="match status" value="1"/>
</dbReference>
<dbReference type="OrthoDB" id="6229420at2759"/>
<keyword evidence="4 8" id="KW-1133">Transmembrane helix</keyword>
<feature type="compositionally biased region" description="Basic residues" evidence="7">
    <location>
        <begin position="469"/>
        <end position="479"/>
    </location>
</feature>
<dbReference type="GO" id="GO:0016020">
    <property type="term" value="C:membrane"/>
    <property type="evidence" value="ECO:0007669"/>
    <property type="project" value="UniProtKB-SubCell"/>
</dbReference>
<name>A0A1W4XFR8_AGRPL</name>
<evidence type="ECO:0000256" key="6">
    <source>
        <dbReference type="ARBA" id="ARBA00023180"/>
    </source>
</evidence>
<sequence>IGAAISRGASNITKTLQDISNELHENTVQPLNRLEWYLKEFTPFRYYIGLGASAILLLVTLFVALGLICGICGKRPDAYSDDCCNKGAGSRFLMTAVGIMFLFSLVLAVITIIYFLTGILAQRMVCDSLRQPRESKVISLLDDFLQNRFESSNLKINLANIIESCHKNDTVYNVLGLKSVFNVDDVTNYLDKFNINETLSELTSRIQANTSVTIFDEAAQKQLTELVESGIADIGYDKFIEELKLSQNLTSISLNFLIEKLEEVIKAVEDKLDYSHDVATSLRLSTFHLYTYQTMLVEPMTAKSKQMMSVAENLKESLKFGKSSFEEAIQDLITELVEAQSYLQTEGPTTLHEIAVNFITSIEKQVRSYLNRVVTNTQDTVGDCYPASLVLNSTLVATCDKILLPLNGHWFSILWSLIIFIPTIILSIKLATLYQKYEPYPGALVESEYLHDVYTDRDNIPLHSPSGKYAKKKQKKKSKRLDGRGTYVAEGTERAAPVASGSAYPEARYADMAPKHWEDFPNGGPPQYQRAPTEYERPPPYYFPGTDQQQ</sequence>
<evidence type="ECO:0000256" key="3">
    <source>
        <dbReference type="ARBA" id="ARBA00022692"/>
    </source>
</evidence>
<keyword evidence="3 8" id="KW-0812">Transmembrane</keyword>
<comment type="subcellular location">
    <subcellularLocation>
        <location evidence="1">Membrane</location>
        <topology evidence="1">Multi-pass membrane protein</topology>
    </subcellularLocation>
</comment>
<dbReference type="PANTHER" id="PTHR22730:SF1">
    <property type="entry name" value="PROMININ-LIKE PROTEIN"/>
    <property type="match status" value="1"/>
</dbReference>
<feature type="non-terminal residue" evidence="10">
    <location>
        <position position="1"/>
    </location>
</feature>
<dbReference type="Proteomes" id="UP000192223">
    <property type="component" value="Unplaced"/>
</dbReference>
<evidence type="ECO:0000256" key="8">
    <source>
        <dbReference type="SAM" id="Phobius"/>
    </source>
</evidence>
<feature type="transmembrane region" description="Helical" evidence="8">
    <location>
        <begin position="46"/>
        <end position="71"/>
    </location>
</feature>
<feature type="transmembrane region" description="Helical" evidence="8">
    <location>
        <begin position="92"/>
        <end position="116"/>
    </location>
</feature>
<evidence type="ECO:0000256" key="7">
    <source>
        <dbReference type="SAM" id="MobiDB-lite"/>
    </source>
</evidence>
<protein>
    <submittedName>
        <fullName evidence="10">Prominin-like protein</fullName>
    </submittedName>
</protein>
<reference evidence="10" key="1">
    <citation type="submission" date="2025-08" db="UniProtKB">
        <authorList>
            <consortium name="RefSeq"/>
        </authorList>
    </citation>
    <scope>IDENTIFICATION</scope>
    <source>
        <tissue evidence="10">Entire body</tissue>
    </source>
</reference>
<dbReference type="InterPro" id="IPR008795">
    <property type="entry name" value="Prominin"/>
</dbReference>
<organism evidence="9 10">
    <name type="scientific">Agrilus planipennis</name>
    <name type="common">Emerald ash borer</name>
    <name type="synonym">Agrilus marcopoli</name>
    <dbReference type="NCBI Taxonomy" id="224129"/>
    <lineage>
        <taxon>Eukaryota</taxon>
        <taxon>Metazoa</taxon>
        <taxon>Ecdysozoa</taxon>
        <taxon>Arthropoda</taxon>
        <taxon>Hexapoda</taxon>
        <taxon>Insecta</taxon>
        <taxon>Pterygota</taxon>
        <taxon>Neoptera</taxon>
        <taxon>Endopterygota</taxon>
        <taxon>Coleoptera</taxon>
        <taxon>Polyphaga</taxon>
        <taxon>Elateriformia</taxon>
        <taxon>Buprestoidea</taxon>
        <taxon>Buprestidae</taxon>
        <taxon>Agrilinae</taxon>
        <taxon>Agrilus</taxon>
    </lineage>
</organism>
<gene>
    <name evidence="10" type="primary">LOC108743750</name>
</gene>
<evidence type="ECO:0000256" key="2">
    <source>
        <dbReference type="ARBA" id="ARBA00006058"/>
    </source>
</evidence>
<keyword evidence="9" id="KW-1185">Reference proteome</keyword>
<dbReference type="Pfam" id="PF05478">
    <property type="entry name" value="Prominin"/>
    <property type="match status" value="1"/>
</dbReference>
<dbReference type="KEGG" id="apln:108743750"/>
<evidence type="ECO:0000256" key="4">
    <source>
        <dbReference type="ARBA" id="ARBA00022989"/>
    </source>
</evidence>
<evidence type="ECO:0000313" key="9">
    <source>
        <dbReference type="Proteomes" id="UP000192223"/>
    </source>
</evidence>